<protein>
    <submittedName>
        <fullName evidence="2">Uncharacterized protein</fullName>
    </submittedName>
</protein>
<dbReference type="Proteomes" id="UP001367316">
    <property type="component" value="Unassembled WGS sequence"/>
</dbReference>
<evidence type="ECO:0000256" key="1">
    <source>
        <dbReference type="SAM" id="SignalP"/>
    </source>
</evidence>
<evidence type="ECO:0000313" key="3">
    <source>
        <dbReference type="Proteomes" id="UP001367316"/>
    </source>
</evidence>
<feature type="signal peptide" evidence="1">
    <location>
        <begin position="1"/>
        <end position="18"/>
    </location>
</feature>
<gene>
    <name evidence="2" type="ORF">JOL62DRAFT_77013</name>
</gene>
<accession>A0ABR1NAK7</accession>
<feature type="chain" id="PRO_5046380934" evidence="1">
    <location>
        <begin position="19"/>
        <end position="162"/>
    </location>
</feature>
<reference evidence="2 3" key="1">
    <citation type="submission" date="2024-04" db="EMBL/GenBank/DDBJ databases">
        <title>Phyllosticta paracitricarpa is synonymous to the EU quarantine fungus P. citricarpa based on phylogenomic analyses.</title>
        <authorList>
            <consortium name="Lawrence Berkeley National Laboratory"/>
            <person name="Van ingen-buijs V.A."/>
            <person name="Van westerhoven A.C."/>
            <person name="Haridas S."/>
            <person name="Skiadas P."/>
            <person name="Martin F."/>
            <person name="Groenewald J.Z."/>
            <person name="Crous P.W."/>
            <person name="Seidl M.F."/>
        </authorList>
    </citation>
    <scope>NUCLEOTIDE SEQUENCE [LARGE SCALE GENOMIC DNA]</scope>
    <source>
        <strain evidence="2 3">CBS 141358</strain>
    </source>
</reference>
<evidence type="ECO:0000313" key="2">
    <source>
        <dbReference type="EMBL" id="KAK7611350.1"/>
    </source>
</evidence>
<name>A0ABR1NAK7_9PEZI</name>
<dbReference type="EMBL" id="JBBPBF010000014">
    <property type="protein sequence ID" value="KAK7611350.1"/>
    <property type="molecule type" value="Genomic_DNA"/>
</dbReference>
<keyword evidence="1" id="KW-0732">Signal</keyword>
<keyword evidence="3" id="KW-1185">Reference proteome</keyword>
<organism evidence="2 3">
    <name type="scientific">Phyllosticta paracitricarpa</name>
    <dbReference type="NCBI Taxonomy" id="2016321"/>
    <lineage>
        <taxon>Eukaryota</taxon>
        <taxon>Fungi</taxon>
        <taxon>Dikarya</taxon>
        <taxon>Ascomycota</taxon>
        <taxon>Pezizomycotina</taxon>
        <taxon>Dothideomycetes</taxon>
        <taxon>Dothideomycetes incertae sedis</taxon>
        <taxon>Botryosphaeriales</taxon>
        <taxon>Phyllostictaceae</taxon>
        <taxon>Phyllosticta</taxon>
    </lineage>
</organism>
<comment type="caution">
    <text evidence="2">The sequence shown here is derived from an EMBL/GenBank/DDBJ whole genome shotgun (WGS) entry which is preliminary data.</text>
</comment>
<proteinExistence type="predicted"/>
<sequence length="162" mass="18323">MQTTSLYLLWCSMHLNLAHDVFLRSTMVFKIPMCHESAESANYDFGEIQSSNEALASFLILGTAQKRPWLTAEDNPHRSPLESFNGYSFRLEAEDKLTWHLAGDESYRAGRRVWGTDSPQSWNFSNMASTWLAVTMAFEGPAAYPQHLDIWANILAPAVMTS</sequence>